<dbReference type="EMBL" id="LAQU01000030">
    <property type="protein sequence ID" value="KKB61844.1"/>
    <property type="molecule type" value="Genomic_DNA"/>
</dbReference>
<keyword evidence="1" id="KW-0812">Transmembrane</keyword>
<feature type="transmembrane region" description="Helical" evidence="1">
    <location>
        <begin position="36"/>
        <end position="58"/>
    </location>
</feature>
<evidence type="ECO:0000313" key="3">
    <source>
        <dbReference type="Proteomes" id="UP000033618"/>
    </source>
</evidence>
<organism evidence="2 3">
    <name type="scientific">Robbsia andropogonis</name>
    <dbReference type="NCBI Taxonomy" id="28092"/>
    <lineage>
        <taxon>Bacteria</taxon>
        <taxon>Pseudomonadati</taxon>
        <taxon>Pseudomonadota</taxon>
        <taxon>Betaproteobacteria</taxon>
        <taxon>Burkholderiales</taxon>
        <taxon>Burkholderiaceae</taxon>
        <taxon>Robbsia</taxon>
    </lineage>
</organism>
<accession>A0A0F5JW17</accession>
<reference evidence="2 3" key="1">
    <citation type="submission" date="2015-03" db="EMBL/GenBank/DDBJ databases">
        <title>Draft Genome Sequence of Burkholderia andropogonis type strain ICMP2807, isolated from Sorghum bicolor.</title>
        <authorList>
            <person name="Lopes-Santos L."/>
            <person name="Castro D.B."/>
            <person name="Ottoboni L.M."/>
            <person name="Park D."/>
            <person name="Weirc B.S."/>
            <person name="Destefano S.A."/>
        </authorList>
    </citation>
    <scope>NUCLEOTIDE SEQUENCE [LARGE SCALE GENOMIC DNA]</scope>
    <source>
        <strain evidence="2 3">ICMP2807</strain>
    </source>
</reference>
<gene>
    <name evidence="2" type="ORF">WM40_20805</name>
</gene>
<comment type="caution">
    <text evidence="2">The sequence shown here is derived from an EMBL/GenBank/DDBJ whole genome shotgun (WGS) entry which is preliminary data.</text>
</comment>
<keyword evidence="1" id="KW-1133">Transmembrane helix</keyword>
<keyword evidence="3" id="KW-1185">Reference proteome</keyword>
<evidence type="ECO:0000256" key="1">
    <source>
        <dbReference type="SAM" id="Phobius"/>
    </source>
</evidence>
<protein>
    <submittedName>
        <fullName evidence="2">Uncharacterized protein</fullName>
    </submittedName>
</protein>
<proteinExistence type="predicted"/>
<dbReference type="Proteomes" id="UP000033618">
    <property type="component" value="Unassembled WGS sequence"/>
</dbReference>
<sequence>MVSTGKGVSWRMVRSGSPTIRSKYRISSKEGNVKRWTLMMAAGVVLASLLGGCIVVPAPGYYGGGGYYHHPHYDYYR</sequence>
<evidence type="ECO:0000313" key="2">
    <source>
        <dbReference type="EMBL" id="KKB61844.1"/>
    </source>
</evidence>
<name>A0A0F5JW17_9BURK</name>
<keyword evidence="1" id="KW-0472">Membrane</keyword>
<dbReference type="AlphaFoldDB" id="A0A0F5JW17"/>
<dbReference type="PATRIC" id="fig|28092.6.peg.4892"/>